<dbReference type="EMBL" id="SDWT01000001">
    <property type="protein sequence ID" value="RYB93776.1"/>
    <property type="molecule type" value="Genomic_DNA"/>
</dbReference>
<evidence type="ECO:0000313" key="3">
    <source>
        <dbReference type="Proteomes" id="UP000294071"/>
    </source>
</evidence>
<dbReference type="PANTHER" id="PTHR35908:SF1">
    <property type="entry name" value="CONSERVED PROTEIN"/>
    <property type="match status" value="1"/>
</dbReference>
<dbReference type="Pfam" id="PF18029">
    <property type="entry name" value="Glyoxalase_6"/>
    <property type="match status" value="2"/>
</dbReference>
<dbReference type="PROSITE" id="PS51819">
    <property type="entry name" value="VOC"/>
    <property type="match status" value="1"/>
</dbReference>
<dbReference type="Proteomes" id="UP000294071">
    <property type="component" value="Unassembled WGS sequence"/>
</dbReference>
<protein>
    <submittedName>
        <fullName evidence="2">VOC family protein</fullName>
    </submittedName>
</protein>
<feature type="domain" description="VOC" evidence="1">
    <location>
        <begin position="4"/>
        <end position="112"/>
    </location>
</feature>
<name>A0A4Q2RY95_9ACTN</name>
<dbReference type="CDD" id="cd06587">
    <property type="entry name" value="VOC"/>
    <property type="match status" value="2"/>
</dbReference>
<reference evidence="2 3" key="1">
    <citation type="submission" date="2019-01" db="EMBL/GenBank/DDBJ databases">
        <title>Novel species of Nocardioides.</title>
        <authorList>
            <person name="Liu Q."/>
            <person name="Xin Y.-H."/>
        </authorList>
    </citation>
    <scope>NUCLEOTIDE SEQUENCE [LARGE SCALE GENOMIC DNA]</scope>
    <source>
        <strain evidence="2 3">CGMCC 4.6882</strain>
    </source>
</reference>
<gene>
    <name evidence="2" type="ORF">EUA93_05015</name>
</gene>
<dbReference type="AlphaFoldDB" id="A0A4Q2RY95"/>
<dbReference type="PANTHER" id="PTHR35908">
    <property type="entry name" value="HYPOTHETICAL FUSION PROTEIN"/>
    <property type="match status" value="1"/>
</dbReference>
<comment type="caution">
    <text evidence="2">The sequence shown here is derived from an EMBL/GenBank/DDBJ whole genome shotgun (WGS) entry which is preliminary data.</text>
</comment>
<dbReference type="InterPro" id="IPR041581">
    <property type="entry name" value="Glyoxalase_6"/>
</dbReference>
<dbReference type="InterPro" id="IPR029068">
    <property type="entry name" value="Glyas_Bleomycin-R_OHBP_Dase"/>
</dbReference>
<dbReference type="RefSeq" id="WP_129399134.1">
    <property type="nucleotide sequence ID" value="NZ_SDWT01000001.1"/>
</dbReference>
<evidence type="ECO:0000259" key="1">
    <source>
        <dbReference type="PROSITE" id="PS51819"/>
    </source>
</evidence>
<dbReference type="SUPFAM" id="SSF54593">
    <property type="entry name" value="Glyoxalase/Bleomycin resistance protein/Dihydroxybiphenyl dioxygenase"/>
    <property type="match status" value="2"/>
</dbReference>
<sequence length="228" mass="24458">MAVRLHALTILAADPVRSAQFWGDLLGWDVDGVALVPRDGTPFEVHLEPWLEPLVLPTQVHLHLSSSSASQQETVARALALGASHVDVGQQPDEDHVVLADPDGVPFCVIEEGNRWMAGTPFLGEVACDGTREVGLFWSAAIGWPLVHDEDGETAIQPADGGPKIAWGGEPLDARVGRNRMHFVLVADDLDADVARLVELGAREVARADDGDVEMADPDGNELHVRPA</sequence>
<dbReference type="Gene3D" id="3.10.180.10">
    <property type="entry name" value="2,3-Dihydroxybiphenyl 1,2-Dioxygenase, domain 1"/>
    <property type="match status" value="2"/>
</dbReference>
<proteinExistence type="predicted"/>
<organism evidence="2 3">
    <name type="scientific">Nocardioides oleivorans</name>
    <dbReference type="NCBI Taxonomy" id="273676"/>
    <lineage>
        <taxon>Bacteria</taxon>
        <taxon>Bacillati</taxon>
        <taxon>Actinomycetota</taxon>
        <taxon>Actinomycetes</taxon>
        <taxon>Propionibacteriales</taxon>
        <taxon>Nocardioidaceae</taxon>
        <taxon>Nocardioides</taxon>
    </lineage>
</organism>
<dbReference type="OrthoDB" id="3212826at2"/>
<dbReference type="InterPro" id="IPR037523">
    <property type="entry name" value="VOC_core"/>
</dbReference>
<keyword evidence="3" id="KW-1185">Reference proteome</keyword>
<accession>A0A4Q2RY95</accession>
<evidence type="ECO:0000313" key="2">
    <source>
        <dbReference type="EMBL" id="RYB93776.1"/>
    </source>
</evidence>